<accession>A0A9P6KPN3</accession>
<sequence>MEPTGALPGAIEEANQFMVRLYRNPNLLFEGEEPYVWDLSEQELNYKITPYDVEAGSPNFADAWATEELLPCLAEFKDAVDRQDDIFYWDLDLWKQPYLMKWREVLAVSSCYQADVLKISMEDVDENCSDDEWDI</sequence>
<protein>
    <submittedName>
        <fullName evidence="1">Uncharacterized protein</fullName>
    </submittedName>
</protein>
<evidence type="ECO:0000313" key="1">
    <source>
        <dbReference type="EMBL" id="KAF9734200.1"/>
    </source>
</evidence>
<organism evidence="1 2">
    <name type="scientific">Paraphaeosphaeria minitans</name>
    <dbReference type="NCBI Taxonomy" id="565426"/>
    <lineage>
        <taxon>Eukaryota</taxon>
        <taxon>Fungi</taxon>
        <taxon>Dikarya</taxon>
        <taxon>Ascomycota</taxon>
        <taxon>Pezizomycotina</taxon>
        <taxon>Dothideomycetes</taxon>
        <taxon>Pleosporomycetidae</taxon>
        <taxon>Pleosporales</taxon>
        <taxon>Massarineae</taxon>
        <taxon>Didymosphaeriaceae</taxon>
        <taxon>Paraphaeosphaeria</taxon>
    </lineage>
</organism>
<reference evidence="1" key="1">
    <citation type="journal article" date="2020" name="Mol. Plant Microbe Interact.">
        <title>Genome Sequence of the Biocontrol Agent Coniothyrium minitans strain Conio (IMI 134523).</title>
        <authorList>
            <person name="Patel D."/>
            <person name="Shittu T.A."/>
            <person name="Baroncelli R."/>
            <person name="Muthumeenakshi S."/>
            <person name="Osborne T.H."/>
            <person name="Janganan T.K."/>
            <person name="Sreenivasaprasad S."/>
        </authorList>
    </citation>
    <scope>NUCLEOTIDE SEQUENCE</scope>
    <source>
        <strain evidence="1">Conio</strain>
    </source>
</reference>
<name>A0A9P6KPN3_9PLEO</name>
<gene>
    <name evidence="1" type="ORF">PMIN01_07103</name>
</gene>
<keyword evidence="2" id="KW-1185">Reference proteome</keyword>
<dbReference type="AlphaFoldDB" id="A0A9P6KPN3"/>
<dbReference type="Proteomes" id="UP000756921">
    <property type="component" value="Unassembled WGS sequence"/>
</dbReference>
<evidence type="ECO:0000313" key="2">
    <source>
        <dbReference type="Proteomes" id="UP000756921"/>
    </source>
</evidence>
<dbReference type="EMBL" id="WJXW01000007">
    <property type="protein sequence ID" value="KAF9734200.1"/>
    <property type="molecule type" value="Genomic_DNA"/>
</dbReference>
<proteinExistence type="predicted"/>
<comment type="caution">
    <text evidence="1">The sequence shown here is derived from an EMBL/GenBank/DDBJ whole genome shotgun (WGS) entry which is preliminary data.</text>
</comment>